<dbReference type="InterPro" id="IPR058110">
    <property type="entry name" value="GCG_CRPN_dom"/>
</dbReference>
<gene>
    <name evidence="1" type="ORF">D3242_12585</name>
</gene>
<organism evidence="1 2">
    <name type="scientific">Mesorhizobium jarvisii</name>
    <dbReference type="NCBI Taxonomy" id="1777867"/>
    <lineage>
        <taxon>Bacteria</taxon>
        <taxon>Pseudomonadati</taxon>
        <taxon>Pseudomonadota</taxon>
        <taxon>Alphaproteobacteria</taxon>
        <taxon>Hyphomicrobiales</taxon>
        <taxon>Phyllobacteriaceae</taxon>
        <taxon>Mesorhizobium</taxon>
    </lineage>
</organism>
<protein>
    <submittedName>
        <fullName evidence="1">Uncharacterized protein</fullName>
    </submittedName>
</protein>
<keyword evidence="2" id="KW-1185">Reference proteome</keyword>
<dbReference type="AlphaFoldDB" id="A0A6M7TAU6"/>
<sequence>MSTMEDTIMLTRYILPIAAAAGALMLSSVGSQALPMAKPNAAPLPMESVGWRCGPGWHLNRWGNCVPNHRRVIIRPIHHWHHRWHHRW</sequence>
<comment type="caution">
    <text evidence="1">The sequence shown here is derived from an EMBL/GenBank/DDBJ whole genome shotgun (WGS) entry which is preliminary data.</text>
</comment>
<name>A0A6M7TAU6_9HYPH</name>
<evidence type="ECO:0000313" key="1">
    <source>
        <dbReference type="EMBL" id="RJT34635.1"/>
    </source>
</evidence>
<proteinExistence type="predicted"/>
<accession>A0A6M7TAU6</accession>
<dbReference type="EMBL" id="QZXA01000004">
    <property type="protein sequence ID" value="RJT34635.1"/>
    <property type="molecule type" value="Genomic_DNA"/>
</dbReference>
<dbReference type="NCBIfam" id="NF047412">
    <property type="entry name" value="sig_GCG_CRPN_rpt"/>
    <property type="match status" value="1"/>
</dbReference>
<evidence type="ECO:0000313" key="2">
    <source>
        <dbReference type="Proteomes" id="UP000275530"/>
    </source>
</evidence>
<dbReference type="Proteomes" id="UP000275530">
    <property type="component" value="Unassembled WGS sequence"/>
</dbReference>
<reference evidence="1 2" key="1">
    <citation type="submission" date="2018-09" db="EMBL/GenBank/DDBJ databases">
        <title>Mesorhizobium carmichaelinearum sp. nov. isolated from Carmichaelinea spp. root nodules in New Zealand.</title>
        <authorList>
            <person name="De Meyer S.E."/>
        </authorList>
    </citation>
    <scope>NUCLEOTIDE SEQUENCE [LARGE SCALE GENOMIC DNA]</scope>
    <source>
        <strain evidence="1 2">LMG 28313</strain>
    </source>
</reference>